<dbReference type="Pfam" id="PF20060">
    <property type="entry name" value="DUF6459"/>
    <property type="match status" value="1"/>
</dbReference>
<evidence type="ECO:0000313" key="3">
    <source>
        <dbReference type="Proteomes" id="UP000186132"/>
    </source>
</evidence>
<dbReference type="InterPro" id="IPR045596">
    <property type="entry name" value="DUF6459"/>
</dbReference>
<feature type="region of interest" description="Disordered" evidence="1">
    <location>
        <begin position="1"/>
        <end position="47"/>
    </location>
</feature>
<accession>A0A1M5EXQ6</accession>
<sequence length="187" mass="19965">MTAAVATVAPTAGAPAAHRPARPGAASRVTVRPAPQREPPFDDEVAGRPLVGRYDQRLPFDEPTSPWSSAIAALPRRDGLPEPTLWARRLLVGLIETADGRRPLAQLTAMLSPSIGRGLGADFERAAVAGRPHWLHRAHVATVRSAEAAAGIAELCATVEVGPRVRAVALRLEVHRGRWLCTRLQLG</sequence>
<protein>
    <submittedName>
        <fullName evidence="2">Uncharacterized protein</fullName>
    </submittedName>
</protein>
<gene>
    <name evidence="2" type="ORF">SAMN05443575_1039</name>
</gene>
<evidence type="ECO:0000313" key="2">
    <source>
        <dbReference type="EMBL" id="SHF83978.1"/>
    </source>
</evidence>
<dbReference type="AlphaFoldDB" id="A0A1M5EXQ6"/>
<reference evidence="3" key="1">
    <citation type="submission" date="2016-11" db="EMBL/GenBank/DDBJ databases">
        <authorList>
            <person name="Varghese N."/>
            <person name="Submissions S."/>
        </authorList>
    </citation>
    <scope>NUCLEOTIDE SEQUENCE [LARGE SCALE GENOMIC DNA]</scope>
    <source>
        <strain evidence="3">DSM 45627</strain>
    </source>
</reference>
<dbReference type="EMBL" id="FQVU01000001">
    <property type="protein sequence ID" value="SHF83978.1"/>
    <property type="molecule type" value="Genomic_DNA"/>
</dbReference>
<evidence type="ECO:0000256" key="1">
    <source>
        <dbReference type="SAM" id="MobiDB-lite"/>
    </source>
</evidence>
<name>A0A1M5EXQ6_9ACTN</name>
<dbReference type="RefSeq" id="WP_073386601.1">
    <property type="nucleotide sequence ID" value="NZ_FQVU01000001.1"/>
</dbReference>
<dbReference type="STRING" id="1206085.SAMN05443575_1039"/>
<feature type="compositionally biased region" description="Low complexity" evidence="1">
    <location>
        <begin position="1"/>
        <end position="26"/>
    </location>
</feature>
<dbReference type="Proteomes" id="UP000186132">
    <property type="component" value="Unassembled WGS sequence"/>
</dbReference>
<organism evidence="2 3">
    <name type="scientific">Jatrophihabitans endophyticus</name>
    <dbReference type="NCBI Taxonomy" id="1206085"/>
    <lineage>
        <taxon>Bacteria</taxon>
        <taxon>Bacillati</taxon>
        <taxon>Actinomycetota</taxon>
        <taxon>Actinomycetes</taxon>
        <taxon>Jatrophihabitantales</taxon>
        <taxon>Jatrophihabitantaceae</taxon>
        <taxon>Jatrophihabitans</taxon>
    </lineage>
</organism>
<proteinExistence type="predicted"/>
<dbReference type="OrthoDB" id="3218510at2"/>
<keyword evidence="3" id="KW-1185">Reference proteome</keyword>